<accession>A0AA85J2F9</accession>
<evidence type="ECO:0000313" key="1">
    <source>
        <dbReference type="Proteomes" id="UP000050795"/>
    </source>
</evidence>
<evidence type="ECO:0000313" key="2">
    <source>
        <dbReference type="WBParaSite" id="TREG1_12400.1"/>
    </source>
</evidence>
<reference evidence="1" key="1">
    <citation type="submission" date="2022-06" db="EMBL/GenBank/DDBJ databases">
        <authorList>
            <person name="Berger JAMES D."/>
            <person name="Berger JAMES D."/>
        </authorList>
    </citation>
    <scope>NUCLEOTIDE SEQUENCE [LARGE SCALE GENOMIC DNA]</scope>
</reference>
<proteinExistence type="predicted"/>
<organism evidence="1 2">
    <name type="scientific">Trichobilharzia regenti</name>
    <name type="common">Nasal bird schistosome</name>
    <dbReference type="NCBI Taxonomy" id="157069"/>
    <lineage>
        <taxon>Eukaryota</taxon>
        <taxon>Metazoa</taxon>
        <taxon>Spiralia</taxon>
        <taxon>Lophotrochozoa</taxon>
        <taxon>Platyhelminthes</taxon>
        <taxon>Trematoda</taxon>
        <taxon>Digenea</taxon>
        <taxon>Strigeidida</taxon>
        <taxon>Schistosomatoidea</taxon>
        <taxon>Schistosomatidae</taxon>
        <taxon>Trichobilharzia</taxon>
    </lineage>
</organism>
<name>A0AA85J2F9_TRIRE</name>
<dbReference type="WBParaSite" id="TREG1_12400.1">
    <property type="protein sequence ID" value="TREG1_12400.1"/>
    <property type="gene ID" value="TREG1_12400"/>
</dbReference>
<sequence length="82" mass="9306">MSNSVQPYLQFVSDDTVGSKGLQAQYQMISYGYKLPKHQLDSQSLINQIASSTSYSSVYYGKNEMLQQYQPFQGNIYLVPPL</sequence>
<reference evidence="2" key="2">
    <citation type="submission" date="2023-11" db="UniProtKB">
        <authorList>
            <consortium name="WormBaseParasite"/>
        </authorList>
    </citation>
    <scope>IDENTIFICATION</scope>
</reference>
<dbReference type="Proteomes" id="UP000050795">
    <property type="component" value="Unassembled WGS sequence"/>
</dbReference>
<protein>
    <submittedName>
        <fullName evidence="2">Uncharacterized protein</fullName>
    </submittedName>
</protein>
<keyword evidence="1" id="KW-1185">Reference proteome</keyword>
<dbReference type="AlphaFoldDB" id="A0AA85J2F9"/>